<proteinExistence type="predicted"/>
<dbReference type="PANTHER" id="PTHR11017">
    <property type="entry name" value="LEUCINE-RICH REPEAT-CONTAINING PROTEIN"/>
    <property type="match status" value="1"/>
</dbReference>
<dbReference type="InterPro" id="IPR000157">
    <property type="entry name" value="TIR_dom"/>
</dbReference>
<dbReference type="AlphaFoldDB" id="A0ABD1M788"/>
<evidence type="ECO:0000259" key="5">
    <source>
        <dbReference type="PROSITE" id="PS50104"/>
    </source>
</evidence>
<comment type="caution">
    <text evidence="6">The sequence shown here is derived from an EMBL/GenBank/DDBJ whole genome shotgun (WGS) entry which is preliminary data.</text>
</comment>
<keyword evidence="7" id="KW-1185">Reference proteome</keyword>
<feature type="region of interest" description="Disordered" evidence="4">
    <location>
        <begin position="1"/>
        <end position="52"/>
    </location>
</feature>
<dbReference type="PANTHER" id="PTHR11017:SF290">
    <property type="entry name" value="ADP-RIBOSYL CYCLASE_CYCLIC ADP-RIBOSE HYDROLASE"/>
    <property type="match status" value="1"/>
</dbReference>
<dbReference type="EMBL" id="JBGMDY010000006">
    <property type="protein sequence ID" value="KAL2331600.1"/>
    <property type="molecule type" value="Genomic_DNA"/>
</dbReference>
<evidence type="ECO:0000313" key="7">
    <source>
        <dbReference type="Proteomes" id="UP001603857"/>
    </source>
</evidence>
<evidence type="ECO:0000256" key="1">
    <source>
        <dbReference type="ARBA" id="ARBA00022614"/>
    </source>
</evidence>
<sequence length="1188" mass="135820">MENKSGIWRGLWVPSDGRSSSTDLNPSESSPSDFNPSESPSSDLDPASIASTSSHTFRNNGYDVFISFRGPDTRNTFVGHLYAHLKRKGIFVFKDDVSLQKGESIPAQLKQAIKDSRVSVVVFSKDYAASKWCLEEMAIIADCKQHSHQTVFPVFYDVDPSHVRYRNGPYEEAFASHRSMFKEDPNKVHQWEIAMEYLANSVGWPVRNRQEFEVIENLVQHIINELDHNFSGYPSDLIGIQPRVEELENILKLNSMNDDVRVLGIWGMSGIGKTTQTTILYDKISRKFDGSCFIQNVSEIYKRKNDGGRAIHKQILRQTFKEENLAMCDSVEISRKIKYRLHNIKVLIVLDNVDQIEQLKALSIDPKKLLKGSKVIITTTDKKILRLYRVDVIHEVSLLNDSDARELFYKSAFKREGQISGSMKLMIPNILKYAQHLPLAIVVIGSFLCDCNVEQWKDLLDKFESDPADGIMNTLQKCVDGLQLHEKEIFLHIACFFNGERKDYVERILDCCGLHPCNGIPRIIEKSLITLRDHEIHMHDMMQELGKKIVRGQCLDEPESQNRIWLYKDFYRIMAQQGTENVKAIVLNKREDIIECSVDGLSRMKNLRLLILYHKAFSGSLNFLSHKLRYLLWHDYPFDSLPSNFIAIDMVELNMPNSNLKHLWEDCKNFSNLKRVDLSNSKYLIKTPDFSGMPKLERLDLSGCTSLTQVHPSIGLLEKLAFLSLRNCSNLVDIYFGKESNLFSLKVIYLSGCTKLEIMPDLKSATYLEYLDIDGCSSLSLVDESIGSLSKLTFLSLRNCENLVSIPDTINIMTSLQTLDLCGCLKLTNLPLGQTFISSSRLKSLIFLDLSFCNILEVPDAIRMLRCLERLNLQGNNLVSLSCLSWLQRLAYLNLSYCHNLEALPELPVGIASSAGQYFKTVPGSRDHRSGLYIFDCPKVVHKFCSTDPETLYRYSLGWLVKLIEEPNHFRCGFDLVVPWDEWNPWIQRSPFRIGCPFNGSYARIANTFSEVEGWIGFVFSVLFEVKNYPVVSTSSHGSFSSASQHPIYLVFESEFTEEYFDMPLNLEVDKIHRSPHVWMIYVSRQHCHFVKSGALIHFKGHPRVEIIEWGVEAIFLEDVDKFKMMLQAQPLPPNSYASQDYIHFGIRGNYNPGPKIQLPYNWMVTDGEEAENINAKAKEKGLSYAGL</sequence>
<dbReference type="FunFam" id="3.40.50.10140:FF:000007">
    <property type="entry name" value="Disease resistance protein (TIR-NBS-LRR class)"/>
    <property type="match status" value="1"/>
</dbReference>
<dbReference type="Proteomes" id="UP001603857">
    <property type="component" value="Unassembled WGS sequence"/>
</dbReference>
<dbReference type="InterPro" id="IPR044974">
    <property type="entry name" value="Disease_R_plants"/>
</dbReference>
<dbReference type="InterPro" id="IPR035897">
    <property type="entry name" value="Toll_tir_struct_dom_sf"/>
</dbReference>
<dbReference type="Gene3D" id="3.40.50.300">
    <property type="entry name" value="P-loop containing nucleotide triphosphate hydrolases"/>
    <property type="match status" value="1"/>
</dbReference>
<dbReference type="Pfam" id="PF01582">
    <property type="entry name" value="TIR"/>
    <property type="match status" value="1"/>
</dbReference>
<evidence type="ECO:0000256" key="2">
    <source>
        <dbReference type="ARBA" id="ARBA00022737"/>
    </source>
</evidence>
<reference evidence="6 7" key="1">
    <citation type="submission" date="2024-08" db="EMBL/GenBank/DDBJ databases">
        <title>Insights into the chromosomal genome structure of Flemingia macrophylla.</title>
        <authorList>
            <person name="Ding Y."/>
            <person name="Zhao Y."/>
            <person name="Bi W."/>
            <person name="Wu M."/>
            <person name="Zhao G."/>
            <person name="Gong Y."/>
            <person name="Li W."/>
            <person name="Zhang P."/>
        </authorList>
    </citation>
    <scope>NUCLEOTIDE SEQUENCE [LARGE SCALE GENOMIC DNA]</scope>
    <source>
        <strain evidence="6">DYQJB</strain>
        <tissue evidence="6">Leaf</tissue>
    </source>
</reference>
<dbReference type="InterPro" id="IPR011713">
    <property type="entry name" value="Leu-rich_rpt_3"/>
</dbReference>
<protein>
    <recommendedName>
        <fullName evidence="5">TIR domain-containing protein</fullName>
    </recommendedName>
</protein>
<dbReference type="SMART" id="SM00255">
    <property type="entry name" value="TIR"/>
    <property type="match status" value="1"/>
</dbReference>
<keyword evidence="3" id="KW-0520">NAD</keyword>
<feature type="compositionally biased region" description="Polar residues" evidence="4">
    <location>
        <begin position="17"/>
        <end position="42"/>
    </location>
</feature>
<dbReference type="InterPro" id="IPR032675">
    <property type="entry name" value="LRR_dom_sf"/>
</dbReference>
<dbReference type="Pfam" id="PF00931">
    <property type="entry name" value="NB-ARC"/>
    <property type="match status" value="1"/>
</dbReference>
<dbReference type="PRINTS" id="PR00364">
    <property type="entry name" value="DISEASERSIST"/>
</dbReference>
<gene>
    <name evidence="6" type="ORF">Fmac_019181</name>
</gene>
<dbReference type="PROSITE" id="PS50104">
    <property type="entry name" value="TIR"/>
    <property type="match status" value="1"/>
</dbReference>
<dbReference type="SUPFAM" id="SSF52540">
    <property type="entry name" value="P-loop containing nucleoside triphosphate hydrolases"/>
    <property type="match status" value="1"/>
</dbReference>
<dbReference type="SUPFAM" id="SSF52200">
    <property type="entry name" value="Toll/Interleukin receptor TIR domain"/>
    <property type="match status" value="1"/>
</dbReference>
<feature type="domain" description="TIR" evidence="5">
    <location>
        <begin position="60"/>
        <end position="226"/>
    </location>
</feature>
<organism evidence="6 7">
    <name type="scientific">Flemingia macrophylla</name>
    <dbReference type="NCBI Taxonomy" id="520843"/>
    <lineage>
        <taxon>Eukaryota</taxon>
        <taxon>Viridiplantae</taxon>
        <taxon>Streptophyta</taxon>
        <taxon>Embryophyta</taxon>
        <taxon>Tracheophyta</taxon>
        <taxon>Spermatophyta</taxon>
        <taxon>Magnoliopsida</taxon>
        <taxon>eudicotyledons</taxon>
        <taxon>Gunneridae</taxon>
        <taxon>Pentapetalae</taxon>
        <taxon>rosids</taxon>
        <taxon>fabids</taxon>
        <taxon>Fabales</taxon>
        <taxon>Fabaceae</taxon>
        <taxon>Papilionoideae</taxon>
        <taxon>50 kb inversion clade</taxon>
        <taxon>NPAAA clade</taxon>
        <taxon>indigoferoid/millettioid clade</taxon>
        <taxon>Phaseoleae</taxon>
        <taxon>Flemingia</taxon>
    </lineage>
</organism>
<dbReference type="InterPro" id="IPR002182">
    <property type="entry name" value="NB-ARC"/>
</dbReference>
<dbReference type="Gene3D" id="3.40.50.10140">
    <property type="entry name" value="Toll/interleukin-1 receptor homology (TIR) domain"/>
    <property type="match status" value="1"/>
</dbReference>
<accession>A0ABD1M788</accession>
<evidence type="ECO:0000313" key="6">
    <source>
        <dbReference type="EMBL" id="KAL2331600.1"/>
    </source>
</evidence>
<dbReference type="SUPFAM" id="SSF52058">
    <property type="entry name" value="L domain-like"/>
    <property type="match status" value="1"/>
</dbReference>
<dbReference type="PROSITE" id="PS51450">
    <property type="entry name" value="LRR"/>
    <property type="match status" value="1"/>
</dbReference>
<dbReference type="Pfam" id="PF23282">
    <property type="entry name" value="WHD_ROQ1"/>
    <property type="match status" value="1"/>
</dbReference>
<dbReference type="InterPro" id="IPR001611">
    <property type="entry name" value="Leu-rich_rpt"/>
</dbReference>
<evidence type="ECO:0000256" key="4">
    <source>
        <dbReference type="SAM" id="MobiDB-lite"/>
    </source>
</evidence>
<dbReference type="Gene3D" id="1.10.8.430">
    <property type="entry name" value="Helical domain of apoptotic protease-activating factors"/>
    <property type="match status" value="1"/>
</dbReference>
<dbReference type="InterPro" id="IPR042197">
    <property type="entry name" value="Apaf_helical"/>
</dbReference>
<name>A0ABD1M788_9FABA</name>
<dbReference type="InterPro" id="IPR027417">
    <property type="entry name" value="P-loop_NTPase"/>
</dbReference>
<dbReference type="InterPro" id="IPR058192">
    <property type="entry name" value="WHD_ROQ1-like"/>
</dbReference>
<dbReference type="Pfam" id="PF07725">
    <property type="entry name" value="LRR_3"/>
    <property type="match status" value="1"/>
</dbReference>
<evidence type="ECO:0000256" key="3">
    <source>
        <dbReference type="ARBA" id="ARBA00023027"/>
    </source>
</evidence>
<keyword evidence="1" id="KW-0433">Leucine-rich repeat</keyword>
<keyword evidence="2" id="KW-0677">Repeat</keyword>
<dbReference type="Gene3D" id="3.80.10.10">
    <property type="entry name" value="Ribonuclease Inhibitor"/>
    <property type="match status" value="3"/>
</dbReference>